<sequence>MTLLPIRSVLRAMLLLACAGALMPAAATTPFTATTASIASGSADLFPQAASRGSLRVAVIHVTPAAAPGAKVRTEDRLDTPAVKALAAALNLPAQLVQLVPDQAAKALAEGSVDLALYSLPADAANWPGVTPVPTSYLTYPKAVIRSDTQIRSPADLTGRTVCIARTAEHAAEQATRAGATLLPFAVPSDALVAVREGKCDLGLIDQTVWQPLMHYPEWKKFSATLELADAPRTLTWLVPADKAHEAQWLQARMQQWDRAGQWTAFSKKWATDVAFDVYLDQEVPDCHS</sequence>
<dbReference type="Proteomes" id="UP000293398">
    <property type="component" value="Unassembled WGS sequence"/>
</dbReference>
<keyword evidence="1" id="KW-0732">Signal</keyword>
<evidence type="ECO:0000313" key="2">
    <source>
        <dbReference type="EMBL" id="RZT98969.1"/>
    </source>
</evidence>
<organism evidence="2 3">
    <name type="scientific">Advenella incenata</name>
    <dbReference type="NCBI Taxonomy" id="267800"/>
    <lineage>
        <taxon>Bacteria</taxon>
        <taxon>Pseudomonadati</taxon>
        <taxon>Pseudomonadota</taxon>
        <taxon>Betaproteobacteria</taxon>
        <taxon>Burkholderiales</taxon>
        <taxon>Alcaligenaceae</taxon>
    </lineage>
</organism>
<feature type="chain" id="PRO_5020683783" evidence="1">
    <location>
        <begin position="28"/>
        <end position="289"/>
    </location>
</feature>
<feature type="signal peptide" evidence="1">
    <location>
        <begin position="1"/>
        <end position="27"/>
    </location>
</feature>
<reference evidence="2 3" key="1">
    <citation type="submission" date="2019-02" db="EMBL/GenBank/DDBJ databases">
        <title>Genomic Encyclopedia of Type Strains, Phase IV (KMG-IV): sequencing the most valuable type-strain genomes for metagenomic binning, comparative biology and taxonomic classification.</title>
        <authorList>
            <person name="Goeker M."/>
        </authorList>
    </citation>
    <scope>NUCLEOTIDE SEQUENCE [LARGE SCALE GENOMIC DNA]</scope>
    <source>
        <strain evidence="2 3">DSM 23814</strain>
    </source>
</reference>
<dbReference type="RefSeq" id="WP_242612127.1">
    <property type="nucleotide sequence ID" value="NZ_SHKO01000001.1"/>
</dbReference>
<dbReference type="PANTHER" id="PTHR35936">
    <property type="entry name" value="MEMBRANE-BOUND LYTIC MUREIN TRANSGLYCOSYLASE F"/>
    <property type="match status" value="1"/>
</dbReference>
<gene>
    <name evidence="2" type="ORF">EV681_0750</name>
</gene>
<dbReference type="Gene3D" id="3.40.190.10">
    <property type="entry name" value="Periplasmic binding protein-like II"/>
    <property type="match status" value="2"/>
</dbReference>
<name>A0A4Q7VRB0_9BURK</name>
<dbReference type="EMBL" id="SHKO01000001">
    <property type="protein sequence ID" value="RZT98969.1"/>
    <property type="molecule type" value="Genomic_DNA"/>
</dbReference>
<comment type="caution">
    <text evidence="2">The sequence shown here is derived from an EMBL/GenBank/DDBJ whole genome shotgun (WGS) entry which is preliminary data.</text>
</comment>
<proteinExistence type="predicted"/>
<evidence type="ECO:0000313" key="3">
    <source>
        <dbReference type="Proteomes" id="UP000293398"/>
    </source>
</evidence>
<evidence type="ECO:0000256" key="1">
    <source>
        <dbReference type="SAM" id="SignalP"/>
    </source>
</evidence>
<dbReference type="PANTHER" id="PTHR35936:SF17">
    <property type="entry name" value="ARGININE-BINDING EXTRACELLULAR PROTEIN ARTP"/>
    <property type="match status" value="1"/>
</dbReference>
<keyword evidence="3" id="KW-1185">Reference proteome</keyword>
<dbReference type="AlphaFoldDB" id="A0A4Q7VRB0"/>
<protein>
    <submittedName>
        <fullName evidence="2">Polar amino acid transport system substrate-binding protein</fullName>
    </submittedName>
</protein>
<accession>A0A4Q7VRB0</accession>
<dbReference type="SUPFAM" id="SSF53850">
    <property type="entry name" value="Periplasmic binding protein-like II"/>
    <property type="match status" value="1"/>
</dbReference>